<dbReference type="InterPro" id="IPR037257">
    <property type="entry name" value="T2SS_E_N_sf"/>
</dbReference>
<dbReference type="Proteomes" id="UP000006365">
    <property type="component" value="Chromosome"/>
</dbReference>
<feature type="region of interest" description="Disordered" evidence="1">
    <location>
        <begin position="1"/>
        <end position="26"/>
    </location>
</feature>
<dbReference type="PANTHER" id="PTHR36304:SF4">
    <property type="entry name" value="DUF4388 DOMAIN-CONTAINING PROTEIN"/>
    <property type="match status" value="1"/>
</dbReference>
<evidence type="ECO:0000256" key="1">
    <source>
        <dbReference type="SAM" id="MobiDB-lite"/>
    </source>
</evidence>
<dbReference type="KEGG" id="dpr:Despr_3032"/>
<dbReference type="PANTHER" id="PTHR36304">
    <property type="entry name" value="DOMAIN GTPASE-ACTIVATING PROTEIN, PUTATIVE-RELATED-RELATED"/>
    <property type="match status" value="1"/>
</dbReference>
<proteinExistence type="predicted"/>
<evidence type="ECO:0000313" key="3">
    <source>
        <dbReference type="EMBL" id="ADW19165.1"/>
    </source>
</evidence>
<reference evidence="3 4" key="1">
    <citation type="journal article" date="2011" name="Stand. Genomic Sci.">
        <title>Complete genome sequence of Desulfobulbus propionicus type strain (1pr3).</title>
        <authorList>
            <person name="Pagani I."/>
            <person name="Lapidus A."/>
            <person name="Nolan M."/>
            <person name="Lucas S."/>
            <person name="Hammon N."/>
            <person name="Deshpande S."/>
            <person name="Cheng J.F."/>
            <person name="Chertkov O."/>
            <person name="Davenport K."/>
            <person name="Tapia R."/>
            <person name="Han C."/>
            <person name="Goodwin L."/>
            <person name="Pitluck S."/>
            <person name="Liolios K."/>
            <person name="Mavromatis K."/>
            <person name="Ivanova N."/>
            <person name="Mikhailova N."/>
            <person name="Pati A."/>
            <person name="Chen A."/>
            <person name="Palaniappan K."/>
            <person name="Land M."/>
            <person name="Hauser L."/>
            <person name="Chang Y.J."/>
            <person name="Jeffries C.D."/>
            <person name="Detter J.C."/>
            <person name="Brambilla E."/>
            <person name="Kannan K.P."/>
            <person name="Djao O.D."/>
            <person name="Rohde M."/>
            <person name="Pukall R."/>
            <person name="Spring S."/>
            <person name="Goker M."/>
            <person name="Sikorski J."/>
            <person name="Woyke T."/>
            <person name="Bristow J."/>
            <person name="Eisen J.A."/>
            <person name="Markowitz V."/>
            <person name="Hugenholtz P."/>
            <person name="Kyrpides N.C."/>
            <person name="Klenk H.P."/>
        </authorList>
    </citation>
    <scope>NUCLEOTIDE SEQUENCE [LARGE SCALE GENOMIC DNA]</scope>
    <source>
        <strain evidence="4">ATCC 33891 / DSM 2032 / 1pr3</strain>
    </source>
</reference>
<dbReference type="EMBL" id="CP002364">
    <property type="protein sequence ID" value="ADW19165.1"/>
    <property type="molecule type" value="Genomic_DNA"/>
</dbReference>
<dbReference type="SUPFAM" id="SSF160246">
    <property type="entry name" value="EspE N-terminal domain-like"/>
    <property type="match status" value="1"/>
</dbReference>
<dbReference type="Pfam" id="PF14332">
    <property type="entry name" value="DUF4388"/>
    <property type="match status" value="1"/>
</dbReference>
<dbReference type="InterPro" id="IPR025497">
    <property type="entry name" value="PatA-like_N"/>
</dbReference>
<dbReference type="RefSeq" id="WP_015725690.1">
    <property type="nucleotide sequence ID" value="NC_014972.1"/>
</dbReference>
<dbReference type="AlphaFoldDB" id="A0A7U3YPI7"/>
<feature type="domain" description="PatA-like N-terminal" evidence="2">
    <location>
        <begin position="34"/>
        <end position="189"/>
    </location>
</feature>
<evidence type="ECO:0000313" key="4">
    <source>
        <dbReference type="Proteomes" id="UP000006365"/>
    </source>
</evidence>
<accession>A0A7U3YPI7</accession>
<protein>
    <recommendedName>
        <fullName evidence="2">PatA-like N-terminal domain-containing protein</fullName>
    </recommendedName>
</protein>
<keyword evidence="4" id="KW-1185">Reference proteome</keyword>
<gene>
    <name evidence="3" type="ordered locus">Despr_3032</name>
</gene>
<evidence type="ECO:0000259" key="2">
    <source>
        <dbReference type="Pfam" id="PF14332"/>
    </source>
</evidence>
<organism evidence="3 4">
    <name type="scientific">Desulfobulbus propionicus (strain ATCC 33891 / DSM 2032 / VKM B-1956 / 1pr3)</name>
    <dbReference type="NCBI Taxonomy" id="577650"/>
    <lineage>
        <taxon>Bacteria</taxon>
        <taxon>Pseudomonadati</taxon>
        <taxon>Thermodesulfobacteriota</taxon>
        <taxon>Desulfobulbia</taxon>
        <taxon>Desulfobulbales</taxon>
        <taxon>Desulfobulbaceae</taxon>
        <taxon>Desulfobulbus</taxon>
    </lineage>
</organism>
<name>A0A7U3YPI7_DESPD</name>
<sequence length="195" mass="21685">MQTNPLNRPGPPQAPPTSSRHAADQPAKTAAAFQGDIAAIALENIFQLFDFAALSGKLEVHAPENSGSFYFASGVLTYGMLRINPRKIGEMLLESGMITEEQLHECLLLHRQDQGTRPLGHLLQEKGYVDAARLDDLLIRQIKEAFFESLSWRQGTFAFYPGQMSVPTTMRLQERVDHLLLEGMVYLDTLASPES</sequence>